<organism evidence="1 2">
    <name type="scientific">Gigaspora margarita</name>
    <dbReference type="NCBI Taxonomy" id="4874"/>
    <lineage>
        <taxon>Eukaryota</taxon>
        <taxon>Fungi</taxon>
        <taxon>Fungi incertae sedis</taxon>
        <taxon>Mucoromycota</taxon>
        <taxon>Glomeromycotina</taxon>
        <taxon>Glomeromycetes</taxon>
        <taxon>Diversisporales</taxon>
        <taxon>Gigasporaceae</taxon>
        <taxon>Gigaspora</taxon>
    </lineage>
</organism>
<accession>A0ABN7XAT8</accession>
<sequence>MASAIYLNLTPTQIKILREQAIDWALSHGLILLKQVRIDWALSYGLILCANSNPPSTIVHDPNSLFQPLYPKKEF</sequence>
<protein>
    <submittedName>
        <fullName evidence="1">23137_t:CDS:1</fullName>
    </submittedName>
</protein>
<reference evidence="1 2" key="1">
    <citation type="submission" date="2021-06" db="EMBL/GenBank/DDBJ databases">
        <authorList>
            <person name="Kallberg Y."/>
            <person name="Tangrot J."/>
            <person name="Rosling A."/>
        </authorList>
    </citation>
    <scope>NUCLEOTIDE SEQUENCE [LARGE SCALE GENOMIC DNA]</scope>
    <source>
        <strain evidence="1 2">120-4 pot B 10/14</strain>
    </source>
</reference>
<evidence type="ECO:0000313" key="2">
    <source>
        <dbReference type="Proteomes" id="UP000789901"/>
    </source>
</evidence>
<keyword evidence="2" id="KW-1185">Reference proteome</keyword>
<proteinExistence type="predicted"/>
<dbReference type="Proteomes" id="UP000789901">
    <property type="component" value="Unassembled WGS sequence"/>
</dbReference>
<feature type="non-terminal residue" evidence="1">
    <location>
        <position position="75"/>
    </location>
</feature>
<dbReference type="EMBL" id="CAJVQB010109784">
    <property type="protein sequence ID" value="CAG8852110.1"/>
    <property type="molecule type" value="Genomic_DNA"/>
</dbReference>
<evidence type="ECO:0000313" key="1">
    <source>
        <dbReference type="EMBL" id="CAG8852110.1"/>
    </source>
</evidence>
<comment type="caution">
    <text evidence="1">The sequence shown here is derived from an EMBL/GenBank/DDBJ whole genome shotgun (WGS) entry which is preliminary data.</text>
</comment>
<name>A0ABN7XAT8_GIGMA</name>
<gene>
    <name evidence="1" type="ORF">GMARGA_LOCUS41068</name>
</gene>